<dbReference type="EMBL" id="CADEAL010004454">
    <property type="protein sequence ID" value="CAB1459947.1"/>
    <property type="molecule type" value="Genomic_DNA"/>
</dbReference>
<accession>A0A9N7ZE88</accession>
<organism evidence="2 3">
    <name type="scientific">Pleuronectes platessa</name>
    <name type="common">European plaice</name>
    <dbReference type="NCBI Taxonomy" id="8262"/>
    <lineage>
        <taxon>Eukaryota</taxon>
        <taxon>Metazoa</taxon>
        <taxon>Chordata</taxon>
        <taxon>Craniata</taxon>
        <taxon>Vertebrata</taxon>
        <taxon>Euteleostomi</taxon>
        <taxon>Actinopterygii</taxon>
        <taxon>Neopterygii</taxon>
        <taxon>Teleostei</taxon>
        <taxon>Neoteleostei</taxon>
        <taxon>Acanthomorphata</taxon>
        <taxon>Carangaria</taxon>
        <taxon>Pleuronectiformes</taxon>
        <taxon>Pleuronectoidei</taxon>
        <taxon>Pleuronectidae</taxon>
        <taxon>Pleuronectes</taxon>
    </lineage>
</organism>
<feature type="region of interest" description="Disordered" evidence="1">
    <location>
        <begin position="1"/>
        <end position="22"/>
    </location>
</feature>
<proteinExistence type="predicted"/>
<dbReference type="AlphaFoldDB" id="A0A9N7ZE88"/>
<evidence type="ECO:0000313" key="2">
    <source>
        <dbReference type="EMBL" id="CAB1459947.1"/>
    </source>
</evidence>
<protein>
    <submittedName>
        <fullName evidence="2">Uncharacterized protein</fullName>
    </submittedName>
</protein>
<comment type="caution">
    <text evidence="2">The sequence shown here is derived from an EMBL/GenBank/DDBJ whole genome shotgun (WGS) entry which is preliminary data.</text>
</comment>
<dbReference type="Proteomes" id="UP001153269">
    <property type="component" value="Unassembled WGS sequence"/>
</dbReference>
<sequence>MGGKRRRRRRRRRRKRRRRRRAESIFCQLFSSHRQHSMINQTGVLHDSPPLAPPLSLTGSLPLPDGINAKLRAGENQSSASEAGKARRHSSYLLLFG</sequence>
<evidence type="ECO:0000256" key="1">
    <source>
        <dbReference type="SAM" id="MobiDB-lite"/>
    </source>
</evidence>
<reference evidence="2" key="1">
    <citation type="submission" date="2020-03" db="EMBL/GenBank/DDBJ databases">
        <authorList>
            <person name="Weist P."/>
        </authorList>
    </citation>
    <scope>NUCLEOTIDE SEQUENCE</scope>
</reference>
<feature type="region of interest" description="Disordered" evidence="1">
    <location>
        <begin position="73"/>
        <end position="97"/>
    </location>
</feature>
<feature type="compositionally biased region" description="Basic residues" evidence="1">
    <location>
        <begin position="1"/>
        <end position="21"/>
    </location>
</feature>
<keyword evidence="3" id="KW-1185">Reference proteome</keyword>
<name>A0A9N7ZE88_PLEPL</name>
<gene>
    <name evidence="2" type="ORF">PLEPLA_LOCUS47784</name>
</gene>
<evidence type="ECO:0000313" key="3">
    <source>
        <dbReference type="Proteomes" id="UP001153269"/>
    </source>
</evidence>